<keyword evidence="3" id="KW-1185">Reference proteome</keyword>
<keyword evidence="1" id="KW-0812">Transmembrane</keyword>
<evidence type="ECO:0008006" key="4">
    <source>
        <dbReference type="Google" id="ProtNLM"/>
    </source>
</evidence>
<dbReference type="Gene3D" id="3.40.50.880">
    <property type="match status" value="1"/>
</dbReference>
<feature type="transmembrane region" description="Helical" evidence="1">
    <location>
        <begin position="662"/>
        <end position="681"/>
    </location>
</feature>
<comment type="caution">
    <text evidence="2">The sequence shown here is derived from an EMBL/GenBank/DDBJ whole genome shotgun (WGS) entry which is preliminary data.</text>
</comment>
<dbReference type="RefSeq" id="WP_147163907.1">
    <property type="nucleotide sequence ID" value="NZ_BJZO01000052.1"/>
</dbReference>
<evidence type="ECO:0000256" key="1">
    <source>
        <dbReference type="SAM" id="Phobius"/>
    </source>
</evidence>
<protein>
    <recommendedName>
        <fullName evidence="4">Glutamine amidotransferase domain-containing protein</fullName>
    </recommendedName>
</protein>
<dbReference type="OrthoDB" id="9769144at2"/>
<organism evidence="2 3">
    <name type="scientific">Pararhodospirillum oryzae</name>
    <dbReference type="NCBI Taxonomy" id="478448"/>
    <lineage>
        <taxon>Bacteria</taxon>
        <taxon>Pseudomonadati</taxon>
        <taxon>Pseudomonadota</taxon>
        <taxon>Alphaproteobacteria</taxon>
        <taxon>Rhodospirillales</taxon>
        <taxon>Rhodospirillaceae</taxon>
        <taxon>Pararhodospirillum</taxon>
    </lineage>
</organism>
<dbReference type="InterPro" id="IPR029062">
    <property type="entry name" value="Class_I_gatase-like"/>
</dbReference>
<name>A0A512H8V6_9PROT</name>
<evidence type="ECO:0000313" key="2">
    <source>
        <dbReference type="EMBL" id="GEO81886.1"/>
    </source>
</evidence>
<dbReference type="PANTHER" id="PTHR37947:SF1">
    <property type="entry name" value="BLL2462 PROTEIN"/>
    <property type="match status" value="1"/>
</dbReference>
<dbReference type="PANTHER" id="PTHR37947">
    <property type="entry name" value="BLL2462 PROTEIN"/>
    <property type="match status" value="1"/>
</dbReference>
<accession>A0A512H8V6</accession>
<dbReference type="EMBL" id="BJZO01000052">
    <property type="protein sequence ID" value="GEO81886.1"/>
    <property type="molecule type" value="Genomic_DNA"/>
</dbReference>
<dbReference type="AlphaFoldDB" id="A0A512H8V6"/>
<sequence length="697" mass="73815">METLTGLSLAPLLPYWVVLPLAGVAGGLVVYALARRARGALQRLVALGALTGVLLNPQWVTETREPLSDVAVVVVDASPSQALTGRLPAVEASAHALTEALGRLPGLETRVVRVEGQDGETRLMGTLNEALADVPRDRRAGVIVLSDGQIHDSVTTDVGAPVHVVLTGPREGRDRVVLVGDAPGFGLVGKPVRLSVTVEDGGVSPGTPVPLRVALNGKTTAERLVPANQPAGVDVVLDTAGPNVIELETPVVSGEIAAINNRAALMLNGVRDRLRVLLLSGQPHVGERVWRNLLKADPAVDLVHFTILRPPMKEDLTPLSELALIAFPIQELFEERVGEFDLIVFDRFVRWGLVPDVYLANVAAAVRRGGAVLFSVGPEDTLPDTLANSPLAEILPARPSGRLIETPFVPTLTGEGRRHPVTAGLPGAGVDGAPPTWGPWGRLVEQQDARGRIVMTGAQGLPLLVLSKAGEGRVALLASDTVWLWAKGWQGGGPQGELLRRLAHWLMREPELEEESLRARIENGRLLVSRRTMETLPETVRVEPPGEPARSLSLHETQPGVGEAEMAAPVPGVYRVEAGEGFLALAVSGPPNPPETTRLLPTEARLAPLARESGGAMLWLEPGGRLPTPHRVPPGQPAHGPGWIGLVAQGRHVVSGVTLTPVFGGPLAFVLILGGLAAAWFREGHASRPREGDPNRG</sequence>
<keyword evidence="1" id="KW-0472">Membrane</keyword>
<proteinExistence type="predicted"/>
<dbReference type="SUPFAM" id="SSF52317">
    <property type="entry name" value="Class I glutamine amidotransferase-like"/>
    <property type="match status" value="1"/>
</dbReference>
<keyword evidence="1" id="KW-1133">Transmembrane helix</keyword>
<feature type="transmembrane region" description="Helical" evidence="1">
    <location>
        <begin position="12"/>
        <end position="34"/>
    </location>
</feature>
<gene>
    <name evidence="2" type="ORF">ROR02_20170</name>
</gene>
<reference evidence="2 3" key="1">
    <citation type="submission" date="2019-07" db="EMBL/GenBank/DDBJ databases">
        <title>Whole genome shotgun sequence of Rhodospirillum oryzae NBRC 107573.</title>
        <authorList>
            <person name="Hosoyama A."/>
            <person name="Uohara A."/>
            <person name="Ohji S."/>
            <person name="Ichikawa N."/>
        </authorList>
    </citation>
    <scope>NUCLEOTIDE SEQUENCE [LARGE SCALE GENOMIC DNA]</scope>
    <source>
        <strain evidence="2 3">NBRC 107573</strain>
    </source>
</reference>
<evidence type="ECO:0000313" key="3">
    <source>
        <dbReference type="Proteomes" id="UP000321567"/>
    </source>
</evidence>
<dbReference type="Proteomes" id="UP000321567">
    <property type="component" value="Unassembled WGS sequence"/>
</dbReference>